<reference evidence="1" key="1">
    <citation type="submission" date="2022-07" db="EMBL/GenBank/DDBJ databases">
        <title>Phylogenomic reconstructions and comparative analyses of Kickxellomycotina fungi.</title>
        <authorList>
            <person name="Reynolds N.K."/>
            <person name="Stajich J.E."/>
            <person name="Barry K."/>
            <person name="Grigoriev I.V."/>
            <person name="Crous P."/>
            <person name="Smith M.E."/>
        </authorList>
    </citation>
    <scope>NUCLEOTIDE SEQUENCE</scope>
    <source>
        <strain evidence="1">Benny 63K</strain>
    </source>
</reference>
<proteinExistence type="predicted"/>
<protein>
    <submittedName>
        <fullName evidence="1">Uncharacterized protein</fullName>
    </submittedName>
</protein>
<gene>
    <name evidence="1" type="ORF">LPJ66_002696</name>
</gene>
<name>A0ACC1IPQ6_9FUNG</name>
<comment type="caution">
    <text evidence="1">The sequence shown here is derived from an EMBL/GenBank/DDBJ whole genome shotgun (WGS) entry which is preliminary data.</text>
</comment>
<dbReference type="Proteomes" id="UP001150581">
    <property type="component" value="Unassembled WGS sequence"/>
</dbReference>
<keyword evidence="2" id="KW-1185">Reference proteome</keyword>
<dbReference type="EMBL" id="JANBPG010000232">
    <property type="protein sequence ID" value="KAJ1898522.1"/>
    <property type="molecule type" value="Genomic_DNA"/>
</dbReference>
<evidence type="ECO:0000313" key="1">
    <source>
        <dbReference type="EMBL" id="KAJ1898522.1"/>
    </source>
</evidence>
<evidence type="ECO:0000313" key="2">
    <source>
        <dbReference type="Proteomes" id="UP001150581"/>
    </source>
</evidence>
<sequence>MHAPLSTRRVGDFSRVLFPSDSAAVDLAQLSTLCFGGIPDGVRGLRPICWRLLAGSLPADRRRWASAAAAGRLAYADLVHSLWEGQADAGPEVAQVRADVARTQPDIALFRQRVQQVQAQAPGRHACALAQRIHQALGSGAAPAALGSGAAWTHADAMARVLVVYARLNRGSGYAQGMNDVLAPLYYACAADAGGDAEAAAFHLLVRVLRGAHLDLFVAAMDDDGAGLRGALRRWWACVQAADAALWARLRRCGVRPEHFALRWLLVCGAREFALPDVLALWDALLANAARIACASAAAAGPAGALAAAAEAPAAVLGRAPGAVHVHARFGASGDGGERAQLGFLGDFFAAVLVALRPRLLRASFDEALALLQNLRASAVPELQDMRALVAQAVRLRRRRCAARAEAACRAVAGAGLACALPLQQLSCAAVLRRLAPALFAPDVLCAVPEPRGVLAVYRCAAGERPLLLGRCGAAGLVAAAGAEGDKCSLARDLSEKPAAASAGGAARRPWWMDAALPPPPPPQRWQSPGRRRFELVDHDSD</sequence>
<accession>A0ACC1IPQ6</accession>
<organism evidence="1 2">
    <name type="scientific">Kickxella alabastrina</name>
    <dbReference type="NCBI Taxonomy" id="61397"/>
    <lineage>
        <taxon>Eukaryota</taxon>
        <taxon>Fungi</taxon>
        <taxon>Fungi incertae sedis</taxon>
        <taxon>Zoopagomycota</taxon>
        <taxon>Kickxellomycotina</taxon>
        <taxon>Kickxellomycetes</taxon>
        <taxon>Kickxellales</taxon>
        <taxon>Kickxellaceae</taxon>
        <taxon>Kickxella</taxon>
    </lineage>
</organism>